<proteinExistence type="predicted"/>
<dbReference type="Pfam" id="PF13432">
    <property type="entry name" value="TPR_16"/>
    <property type="match status" value="1"/>
</dbReference>
<gene>
    <name evidence="3" type="ORF">S01H1_81331</name>
</gene>
<dbReference type="InterPro" id="IPR011990">
    <property type="entry name" value="TPR-like_helical_dom_sf"/>
</dbReference>
<organism evidence="3">
    <name type="scientific">marine sediment metagenome</name>
    <dbReference type="NCBI Taxonomy" id="412755"/>
    <lineage>
        <taxon>unclassified sequences</taxon>
        <taxon>metagenomes</taxon>
        <taxon>ecological metagenomes</taxon>
    </lineage>
</organism>
<keyword evidence="2" id="KW-0802">TPR repeat</keyword>
<dbReference type="SUPFAM" id="SSF48452">
    <property type="entry name" value="TPR-like"/>
    <property type="match status" value="1"/>
</dbReference>
<accession>X0Z1J9</accession>
<feature type="non-terminal residue" evidence="3">
    <location>
        <position position="1"/>
    </location>
</feature>
<feature type="non-terminal residue" evidence="3">
    <location>
        <position position="211"/>
    </location>
</feature>
<evidence type="ECO:0000256" key="2">
    <source>
        <dbReference type="ARBA" id="ARBA00022803"/>
    </source>
</evidence>
<dbReference type="EMBL" id="BARS01055027">
    <property type="protein sequence ID" value="GAG42506.1"/>
    <property type="molecule type" value="Genomic_DNA"/>
</dbReference>
<dbReference type="Gene3D" id="1.25.40.10">
    <property type="entry name" value="Tetratricopeptide repeat domain"/>
    <property type="match status" value="1"/>
</dbReference>
<sequence>DQYEAAINQGSSVPNARLNLGVIAFYAGDTTQAREWFVEEIRNCGPSGKAFSNLSMLARLKGDYNLAFAMADSAIIYFPNFKEAYVNRIKAAIARKDSIAIRQAAADFRYRFPENQAARYYYGLYLMQAGKPDPAENEFKFVALAGSKDIVSEYDLSEIYSSALPYGYNPEKIRGRCFYQLGLISARTENIESALDYFRQAVELLPNDADA</sequence>
<evidence type="ECO:0000256" key="1">
    <source>
        <dbReference type="ARBA" id="ARBA00022737"/>
    </source>
</evidence>
<comment type="caution">
    <text evidence="3">The sequence shown here is derived from an EMBL/GenBank/DDBJ whole genome shotgun (WGS) entry which is preliminary data.</text>
</comment>
<dbReference type="InterPro" id="IPR013105">
    <property type="entry name" value="TPR_2"/>
</dbReference>
<dbReference type="Pfam" id="PF07719">
    <property type="entry name" value="TPR_2"/>
    <property type="match status" value="1"/>
</dbReference>
<dbReference type="SMART" id="SM00028">
    <property type="entry name" value="TPR"/>
    <property type="match status" value="3"/>
</dbReference>
<reference evidence="3" key="1">
    <citation type="journal article" date="2014" name="Front. Microbiol.">
        <title>High frequency of phylogenetically diverse reductive dehalogenase-homologous genes in deep subseafloor sedimentary metagenomes.</title>
        <authorList>
            <person name="Kawai M."/>
            <person name="Futagami T."/>
            <person name="Toyoda A."/>
            <person name="Takaki Y."/>
            <person name="Nishi S."/>
            <person name="Hori S."/>
            <person name="Arai W."/>
            <person name="Tsubouchi T."/>
            <person name="Morono Y."/>
            <person name="Uchiyama I."/>
            <person name="Ito T."/>
            <person name="Fujiyama A."/>
            <person name="Inagaki F."/>
            <person name="Takami H."/>
        </authorList>
    </citation>
    <scope>NUCLEOTIDE SEQUENCE</scope>
    <source>
        <strain evidence="3">Expedition CK06-06</strain>
    </source>
</reference>
<dbReference type="AlphaFoldDB" id="X0Z1J9"/>
<dbReference type="PROSITE" id="PS50005">
    <property type="entry name" value="TPR"/>
    <property type="match status" value="1"/>
</dbReference>
<keyword evidence="1" id="KW-0677">Repeat</keyword>
<evidence type="ECO:0000313" key="3">
    <source>
        <dbReference type="EMBL" id="GAG42506.1"/>
    </source>
</evidence>
<protein>
    <recommendedName>
        <fullName evidence="4">Tetratricopeptide repeat protein</fullName>
    </recommendedName>
</protein>
<evidence type="ECO:0008006" key="4">
    <source>
        <dbReference type="Google" id="ProtNLM"/>
    </source>
</evidence>
<dbReference type="InterPro" id="IPR019734">
    <property type="entry name" value="TPR_rpt"/>
</dbReference>
<name>X0Z1J9_9ZZZZ</name>